<dbReference type="PANTHER" id="PTHR43464:SF23">
    <property type="entry name" value="JUVENILE HORMONE ACID O-METHYLTRANSFERASE"/>
    <property type="match status" value="1"/>
</dbReference>
<keyword evidence="2" id="KW-0808">Transferase</keyword>
<dbReference type="Gene3D" id="2.20.130.10">
    <property type="entry name" value="CAC2371-like domains"/>
    <property type="match status" value="1"/>
</dbReference>
<dbReference type="RefSeq" id="WP_211038575.1">
    <property type="nucleotide sequence ID" value="NZ_JAELVF020000001.1"/>
</dbReference>
<organism evidence="2 3">
    <name type="scientific">Streptomyces tardus</name>
    <dbReference type="NCBI Taxonomy" id="2780544"/>
    <lineage>
        <taxon>Bacteria</taxon>
        <taxon>Bacillati</taxon>
        <taxon>Actinomycetota</taxon>
        <taxon>Actinomycetes</taxon>
        <taxon>Kitasatosporales</taxon>
        <taxon>Streptomycetaceae</taxon>
        <taxon>Streptomyces</taxon>
    </lineage>
</organism>
<dbReference type="Pfam" id="PF13649">
    <property type="entry name" value="Methyltransf_25"/>
    <property type="match status" value="1"/>
</dbReference>
<accession>A0A949JMA4</accession>
<evidence type="ECO:0000313" key="3">
    <source>
        <dbReference type="Proteomes" id="UP000694501"/>
    </source>
</evidence>
<keyword evidence="3" id="KW-1185">Reference proteome</keyword>
<dbReference type="GO" id="GO:0010420">
    <property type="term" value="F:polyprenyldihydroxybenzoate methyltransferase activity"/>
    <property type="evidence" value="ECO:0007669"/>
    <property type="project" value="TreeGrafter"/>
</dbReference>
<comment type="caution">
    <text evidence="2">The sequence shown here is derived from an EMBL/GenBank/DDBJ whole genome shotgun (WGS) entry which is preliminary data.</text>
</comment>
<feature type="domain" description="Methyltransferase" evidence="1">
    <location>
        <begin position="52"/>
        <end position="142"/>
    </location>
</feature>
<dbReference type="Gene3D" id="3.40.50.150">
    <property type="entry name" value="Vaccinia Virus protein VP39"/>
    <property type="match status" value="1"/>
</dbReference>
<dbReference type="InterPro" id="IPR041698">
    <property type="entry name" value="Methyltransf_25"/>
</dbReference>
<reference evidence="2" key="1">
    <citation type="submission" date="2021-06" db="EMBL/GenBank/DDBJ databases">
        <title>Sequencing of actinobacteria type strains.</title>
        <authorList>
            <person name="Nguyen G.-S."/>
            <person name="Wentzel A."/>
        </authorList>
    </citation>
    <scope>NUCLEOTIDE SEQUENCE</scope>
    <source>
        <strain evidence="2">P38-E01</strain>
    </source>
</reference>
<dbReference type="EMBL" id="JAELVF020000001">
    <property type="protein sequence ID" value="MBU7598794.1"/>
    <property type="molecule type" value="Genomic_DNA"/>
</dbReference>
<dbReference type="CDD" id="cd02440">
    <property type="entry name" value="AdoMet_MTases"/>
    <property type="match status" value="1"/>
</dbReference>
<name>A0A949JMA4_9ACTN</name>
<evidence type="ECO:0000259" key="1">
    <source>
        <dbReference type="Pfam" id="PF13649"/>
    </source>
</evidence>
<evidence type="ECO:0000313" key="2">
    <source>
        <dbReference type="EMBL" id="MBU7598794.1"/>
    </source>
</evidence>
<dbReference type="AlphaFoldDB" id="A0A949JMA4"/>
<sequence length="248" mass="27616">MAAETRVPTAYSEDHAAIYDFVHSARGRDWKAEADRFAEIVREHTPRAESLLDVACGTGAHLESFRQHFRTVAGLELSPGMREIARNRLPADAVHAGDMRDFDLGTRFDAVLCLCFSMGYMKDTAELTAAAEALVRHLAPGGVLIVEPWWFPEQFADGFVSASLAQDGNRAVSRISHSVGDGRVSRMTVRYTVADSEGIRDFTEYETYSLFTEDEYRLAFREAGCEVEFRPGWPNLRGLFVGTLPSGR</sequence>
<dbReference type="InterPro" id="IPR029063">
    <property type="entry name" value="SAM-dependent_MTases_sf"/>
</dbReference>
<dbReference type="Proteomes" id="UP000694501">
    <property type="component" value="Unassembled WGS sequence"/>
</dbReference>
<dbReference type="GO" id="GO:0032259">
    <property type="term" value="P:methylation"/>
    <property type="evidence" value="ECO:0007669"/>
    <property type="project" value="UniProtKB-KW"/>
</dbReference>
<dbReference type="PANTHER" id="PTHR43464">
    <property type="entry name" value="METHYLTRANSFERASE"/>
    <property type="match status" value="1"/>
</dbReference>
<proteinExistence type="predicted"/>
<dbReference type="SUPFAM" id="SSF53335">
    <property type="entry name" value="S-adenosyl-L-methionine-dependent methyltransferases"/>
    <property type="match status" value="1"/>
</dbReference>
<gene>
    <name evidence="2" type="ORF">JGS22_014530</name>
</gene>
<keyword evidence="2" id="KW-0489">Methyltransferase</keyword>
<protein>
    <submittedName>
        <fullName evidence="2">Class I SAM-dependent methyltransferase</fullName>
    </submittedName>
</protein>